<reference evidence="17 18" key="1">
    <citation type="submission" date="2018-02" db="EMBL/GenBank/DDBJ databases">
        <title>The genomes of Aspergillus section Nigri reveals drivers in fungal speciation.</title>
        <authorList>
            <consortium name="DOE Joint Genome Institute"/>
            <person name="Vesth T.C."/>
            <person name="Nybo J."/>
            <person name="Theobald S."/>
            <person name="Brandl J."/>
            <person name="Frisvad J.C."/>
            <person name="Nielsen K.F."/>
            <person name="Lyhne E.K."/>
            <person name="Kogle M.E."/>
            <person name="Kuo A."/>
            <person name="Riley R."/>
            <person name="Clum A."/>
            <person name="Nolan M."/>
            <person name="Lipzen A."/>
            <person name="Salamov A."/>
            <person name="Henrissat B."/>
            <person name="Wiebenga A."/>
            <person name="De vries R.P."/>
            <person name="Grigoriev I.V."/>
            <person name="Mortensen U.H."/>
            <person name="Andersen M.R."/>
            <person name="Baker S.E."/>
        </authorList>
    </citation>
    <scope>NUCLEOTIDE SEQUENCE [LARGE SCALE GENOMIC DNA]</scope>
    <source>
        <strain evidence="17 18">CBS 707.79</strain>
    </source>
</reference>
<sequence>MAMNFVTFNQDYSYLAVATAKGFRIFTTDPFAKSYETKEGNIAIIEMLFSTSLVALILSPRRLQITNTKRQSTICELTFPTTVLAVKLNRKRLVIVLEDQIYLYDIQTMKLLYTIETSPNPNAICALSPSSDNCYLAYPLPQKAPSTSFTPPAHAPPGTTHVSPTSGEVLIFDTLKLEAINVVEAHRSPLACITLNSDGTLIATASDKGTIIRVFSVPDGHKLYQFRRGSIPSRIYSMSFNTTSTLLCVSSSTETIHLFKLSHQSQSPDATPLSSSPTSLERKYSQSSFGQTSEPDEMGGDLGSSELASRKHNGTLMGMIRRTSQNVGSSFAAKVGNYLPKGVSEMWEPARDFAWIKLPKSNQGQGANANNGPLRSVVAMSSNTPQVMVVTSDGNFYVFSIDLSKGGEGTLTKQYSVLDTNDRLGYSVTDY</sequence>
<dbReference type="SUPFAM" id="SSF50978">
    <property type="entry name" value="WD40 repeat-like"/>
    <property type="match status" value="1"/>
</dbReference>
<evidence type="ECO:0000313" key="18">
    <source>
        <dbReference type="Proteomes" id="UP000247810"/>
    </source>
</evidence>
<evidence type="ECO:0000256" key="8">
    <source>
        <dbReference type="ARBA" id="ARBA00022753"/>
    </source>
</evidence>
<dbReference type="STRING" id="1448320.A0A319DFW7"/>
<dbReference type="InterPro" id="IPR048720">
    <property type="entry name" value="PROPPIN"/>
</dbReference>
<dbReference type="Proteomes" id="UP000247810">
    <property type="component" value="Unassembled WGS sequence"/>
</dbReference>
<feature type="region of interest" description="Disordered" evidence="16">
    <location>
        <begin position="265"/>
        <end position="308"/>
    </location>
</feature>
<accession>A0A319DFW7</accession>
<evidence type="ECO:0000256" key="3">
    <source>
        <dbReference type="ARBA" id="ARBA00004623"/>
    </source>
</evidence>
<comment type="similarity">
    <text evidence="12">Belongs to the WD repeat PROPPIN family.</text>
</comment>
<dbReference type="InterPro" id="IPR036322">
    <property type="entry name" value="WD40_repeat_dom_sf"/>
</dbReference>
<evidence type="ECO:0000256" key="15">
    <source>
        <dbReference type="ARBA" id="ARBA00039247"/>
    </source>
</evidence>
<keyword evidence="6" id="KW-0853">WD repeat</keyword>
<dbReference type="VEuPathDB" id="FungiDB:BO71DRAFT_349349"/>
<keyword evidence="5" id="KW-0926">Vacuole</keyword>
<keyword evidence="4" id="KW-0813">Transport</keyword>
<evidence type="ECO:0000256" key="11">
    <source>
        <dbReference type="ARBA" id="ARBA00023136"/>
    </source>
</evidence>
<comment type="function">
    <text evidence="13">The PI(3,5)P2 regulatory complex regulates both the synthesis and turnover of phosphatidylinositol 3,5-bisphosphate (PtdIns(3,5)P2). Necessary for proper vacuole morphology. Plays an important role in osmotically-induced vacuole fragmentation. Required for cytoplasm to vacuole transport (Cvt) vesicle formation, pexophagy and starvation-induced autophagy. Involved in correct ATG9 trafficking to the pre-autophagosomal structure. Might also be involved in premeiotic DNA replication.</text>
</comment>
<dbReference type="Gene3D" id="2.130.10.10">
    <property type="entry name" value="YVTN repeat-like/Quinoprotein amine dehydrogenase"/>
    <property type="match status" value="2"/>
</dbReference>
<dbReference type="EMBL" id="KZ825839">
    <property type="protein sequence ID" value="PYH96276.1"/>
    <property type="molecule type" value="Genomic_DNA"/>
</dbReference>
<dbReference type="PANTHER" id="PTHR11227">
    <property type="entry name" value="WD-REPEAT PROTEIN INTERACTING WITH PHOSPHOINOSIDES WIPI -RELATED"/>
    <property type="match status" value="1"/>
</dbReference>
<evidence type="ECO:0000256" key="13">
    <source>
        <dbReference type="ARBA" id="ARBA00037510"/>
    </source>
</evidence>
<evidence type="ECO:0000256" key="14">
    <source>
        <dbReference type="ARBA" id="ARBA00038649"/>
    </source>
</evidence>
<organism evidence="17 18">
    <name type="scientific">Aspergillus ellipticus CBS 707.79</name>
    <dbReference type="NCBI Taxonomy" id="1448320"/>
    <lineage>
        <taxon>Eukaryota</taxon>
        <taxon>Fungi</taxon>
        <taxon>Dikarya</taxon>
        <taxon>Ascomycota</taxon>
        <taxon>Pezizomycotina</taxon>
        <taxon>Eurotiomycetes</taxon>
        <taxon>Eurotiomycetidae</taxon>
        <taxon>Eurotiales</taxon>
        <taxon>Aspergillaceae</taxon>
        <taxon>Aspergillus</taxon>
        <taxon>Aspergillus subgen. Circumdati</taxon>
    </lineage>
</organism>
<evidence type="ECO:0000256" key="16">
    <source>
        <dbReference type="SAM" id="MobiDB-lite"/>
    </source>
</evidence>
<evidence type="ECO:0000256" key="4">
    <source>
        <dbReference type="ARBA" id="ARBA00022448"/>
    </source>
</evidence>
<keyword evidence="10" id="KW-0072">Autophagy</keyword>
<evidence type="ECO:0000256" key="9">
    <source>
        <dbReference type="ARBA" id="ARBA00022927"/>
    </source>
</evidence>
<feature type="compositionally biased region" description="Polar residues" evidence="16">
    <location>
        <begin position="265"/>
        <end position="293"/>
    </location>
</feature>
<dbReference type="FunFam" id="2.130.10.10:FF:000965">
    <property type="entry name" value="Autophagy-like protein 18 Atg18"/>
    <property type="match status" value="1"/>
</dbReference>
<evidence type="ECO:0000256" key="5">
    <source>
        <dbReference type="ARBA" id="ARBA00022554"/>
    </source>
</evidence>
<comment type="subunit">
    <text evidence="14">Component of the PI(3,5)P2 regulatory complex.</text>
</comment>
<keyword evidence="8" id="KW-0967">Endosome</keyword>
<dbReference type="GO" id="GO:0015031">
    <property type="term" value="P:protein transport"/>
    <property type="evidence" value="ECO:0007669"/>
    <property type="project" value="UniProtKB-KW"/>
</dbReference>
<dbReference type="GO" id="GO:0034045">
    <property type="term" value="C:phagophore assembly site membrane"/>
    <property type="evidence" value="ECO:0007669"/>
    <property type="project" value="UniProtKB-SubCell"/>
</dbReference>
<dbReference type="InterPro" id="IPR015943">
    <property type="entry name" value="WD40/YVTN_repeat-like_dom_sf"/>
</dbReference>
<proteinExistence type="inferred from homology"/>
<comment type="subcellular location">
    <subcellularLocation>
        <location evidence="2">Endosome membrane</location>
        <topology evidence="2">Peripheral membrane protein</topology>
    </subcellularLocation>
    <subcellularLocation>
        <location evidence="3">Preautophagosomal structure membrane</location>
        <topology evidence="3">Peripheral membrane protein</topology>
    </subcellularLocation>
    <subcellularLocation>
        <location evidence="1">Vacuole membrane</location>
        <topology evidence="1">Peripheral membrane protein</topology>
    </subcellularLocation>
</comment>
<gene>
    <name evidence="17" type="ORF">BO71DRAFT_349349</name>
</gene>
<evidence type="ECO:0000256" key="1">
    <source>
        <dbReference type="ARBA" id="ARBA00004148"/>
    </source>
</evidence>
<dbReference type="SMART" id="SM00320">
    <property type="entry name" value="WD40"/>
    <property type="match status" value="2"/>
</dbReference>
<evidence type="ECO:0000256" key="10">
    <source>
        <dbReference type="ARBA" id="ARBA00023006"/>
    </source>
</evidence>
<protein>
    <recommendedName>
        <fullName evidence="15">Autophagy-related protein 18</fullName>
    </recommendedName>
</protein>
<name>A0A319DFW7_9EURO</name>
<dbReference type="Pfam" id="PF21032">
    <property type="entry name" value="PROPPIN"/>
    <property type="match status" value="2"/>
</dbReference>
<dbReference type="InterPro" id="IPR001680">
    <property type="entry name" value="WD40_rpt"/>
</dbReference>
<keyword evidence="11" id="KW-0472">Membrane</keyword>
<evidence type="ECO:0000256" key="12">
    <source>
        <dbReference type="ARBA" id="ARBA00025740"/>
    </source>
</evidence>
<dbReference type="GO" id="GO:0006914">
    <property type="term" value="P:autophagy"/>
    <property type="evidence" value="ECO:0007669"/>
    <property type="project" value="UniProtKB-KW"/>
</dbReference>
<keyword evidence="18" id="KW-1185">Reference proteome</keyword>
<evidence type="ECO:0000256" key="7">
    <source>
        <dbReference type="ARBA" id="ARBA00022737"/>
    </source>
</evidence>
<evidence type="ECO:0000313" key="17">
    <source>
        <dbReference type="EMBL" id="PYH96276.1"/>
    </source>
</evidence>
<dbReference type="OrthoDB" id="1667587at2759"/>
<dbReference type="GO" id="GO:0010008">
    <property type="term" value="C:endosome membrane"/>
    <property type="evidence" value="ECO:0007669"/>
    <property type="project" value="UniProtKB-SubCell"/>
</dbReference>
<dbReference type="GO" id="GO:0005774">
    <property type="term" value="C:vacuolar membrane"/>
    <property type="evidence" value="ECO:0007669"/>
    <property type="project" value="UniProtKB-SubCell"/>
</dbReference>
<dbReference type="AlphaFoldDB" id="A0A319DFW7"/>
<evidence type="ECO:0000256" key="6">
    <source>
        <dbReference type="ARBA" id="ARBA00022574"/>
    </source>
</evidence>
<evidence type="ECO:0000256" key="2">
    <source>
        <dbReference type="ARBA" id="ARBA00004481"/>
    </source>
</evidence>
<keyword evidence="7" id="KW-0677">Repeat</keyword>
<keyword evidence="9" id="KW-0653">Protein transport</keyword>